<dbReference type="GO" id="GO:0061798">
    <property type="term" value="F:GTP 3',8'-cyclase activity"/>
    <property type="evidence" value="ECO:0007669"/>
    <property type="project" value="TreeGrafter"/>
</dbReference>
<evidence type="ECO:0000256" key="2">
    <source>
        <dbReference type="ARBA" id="ARBA00023150"/>
    </source>
</evidence>
<dbReference type="SUPFAM" id="SSF55040">
    <property type="entry name" value="Molybdenum cofactor biosynthesis protein C, MoaC"/>
    <property type="match status" value="1"/>
</dbReference>
<evidence type="ECO:0000256" key="3">
    <source>
        <dbReference type="ARBA" id="ARBA00055087"/>
    </source>
</evidence>
<dbReference type="InterPro" id="IPR050105">
    <property type="entry name" value="MoCo_biosynth_MoaA/MoaC"/>
</dbReference>
<dbReference type="Proteomes" id="UP000505077">
    <property type="component" value="Unassembled WGS sequence"/>
</dbReference>
<dbReference type="AlphaFoldDB" id="A0A6L2R5D6"/>
<evidence type="ECO:0000259" key="4">
    <source>
        <dbReference type="Pfam" id="PF01967"/>
    </source>
</evidence>
<evidence type="ECO:0000256" key="1">
    <source>
        <dbReference type="ARBA" id="ARBA00005046"/>
    </source>
</evidence>
<organism evidence="5 6">
    <name type="scientific">Candidatus Desulfovibrio kirbyi</name>
    <dbReference type="NCBI Taxonomy" id="2696086"/>
    <lineage>
        <taxon>Bacteria</taxon>
        <taxon>Pseudomonadati</taxon>
        <taxon>Thermodesulfobacteriota</taxon>
        <taxon>Desulfovibrionia</taxon>
        <taxon>Desulfovibrionales</taxon>
        <taxon>Desulfovibrionaceae</taxon>
        <taxon>Desulfovibrio</taxon>
    </lineage>
</organism>
<accession>A0A6L2R5D6</accession>
<feature type="domain" description="Molybdopterin cofactor biosynthesis C (MoaC)" evidence="4">
    <location>
        <begin position="17"/>
        <end position="152"/>
    </location>
</feature>
<dbReference type="NCBIfam" id="NF006870">
    <property type="entry name" value="PRK09364.1"/>
    <property type="match status" value="1"/>
</dbReference>
<dbReference type="EMBL" id="BLLL01000003">
    <property type="protein sequence ID" value="GFH62662.1"/>
    <property type="molecule type" value="Genomic_DNA"/>
</dbReference>
<proteinExistence type="predicted"/>
<dbReference type="Pfam" id="PF01967">
    <property type="entry name" value="MoaC"/>
    <property type="match status" value="1"/>
</dbReference>
<evidence type="ECO:0000313" key="6">
    <source>
        <dbReference type="Proteomes" id="UP000505077"/>
    </source>
</evidence>
<comment type="pathway">
    <text evidence="1">Cofactor biosynthesis; molybdopterin biosynthesis.</text>
</comment>
<protein>
    <submittedName>
        <fullName evidence="5">Molybdenum cofactor biosynthesis protein MoaC</fullName>
    </submittedName>
</protein>
<comment type="caution">
    <text evidence="5">The sequence shown here is derived from an EMBL/GenBank/DDBJ whole genome shotgun (WGS) entry which is preliminary data.</text>
</comment>
<dbReference type="GO" id="GO:0061799">
    <property type="term" value="F:cyclic pyranopterin monophosphate synthase activity"/>
    <property type="evidence" value="ECO:0007669"/>
    <property type="project" value="TreeGrafter"/>
</dbReference>
<reference evidence="5 6" key="1">
    <citation type="journal article" date="2020" name="ISME J.">
        <title>Parallel Reductive Genome Evolution in Desulfovibrio Ectosymbionts Independently Acquired by Trichonympha Protists in the Termite Gut.</title>
        <authorList>
            <person name="Takeuchi M."/>
            <person name="Kuwahara H."/>
            <person name="Murakami T."/>
            <person name="Takahashi K."/>
            <person name="Kajitani R."/>
            <person name="Toyoda A."/>
            <person name="Itoh T."/>
            <person name="Ohkuma M."/>
            <person name="Hongoh Y."/>
        </authorList>
    </citation>
    <scope>NUCLEOTIDE SEQUENCE [LARGE SCALE GENOMIC DNA]</scope>
    <source>
        <strain evidence="5">ZnDsv-02</strain>
    </source>
</reference>
<name>A0A6L2R5D6_9BACT</name>
<dbReference type="InterPro" id="IPR002820">
    <property type="entry name" value="Mopterin_CF_biosynth-C_dom"/>
</dbReference>
<comment type="function">
    <text evidence="3">Catalyzes the conversion of (8S)-3',8-cyclo-7,8-dihydroguanosine 5'-triphosphate to cyclic pyranopterin monophosphate (cPMP).</text>
</comment>
<dbReference type="NCBIfam" id="TIGR00581">
    <property type="entry name" value="moaC"/>
    <property type="match status" value="1"/>
</dbReference>
<dbReference type="Gene3D" id="3.30.70.640">
    <property type="entry name" value="Molybdopterin cofactor biosynthesis C (MoaC) domain"/>
    <property type="match status" value="1"/>
</dbReference>
<gene>
    <name evidence="5" type="primary">moaC</name>
    <name evidence="5" type="ORF">ZNDK_0433</name>
</gene>
<dbReference type="UniPathway" id="UPA00344"/>
<sequence length="164" mass="17582">MQKKHLTHITPSGDIRMADVETKMPTKRVAVAEAVVEMAPATLELLKKSSLPKGNALACAQVGGIMAAKRASEIIPLCHPLALSFVNISFAIHDKPPQVHITAETRAENATGVEMEAIVAAQAAAAIIYDMCKAVQRDIVITRVRLIHKSGGKSGEFNAPAWHE</sequence>
<evidence type="ECO:0000313" key="5">
    <source>
        <dbReference type="EMBL" id="GFH62662.1"/>
    </source>
</evidence>
<dbReference type="PANTHER" id="PTHR22960:SF0">
    <property type="entry name" value="MOLYBDENUM COFACTOR BIOSYNTHESIS PROTEIN 1"/>
    <property type="match status" value="1"/>
</dbReference>
<dbReference type="InterPro" id="IPR023045">
    <property type="entry name" value="MoaC"/>
</dbReference>
<dbReference type="GO" id="GO:0006777">
    <property type="term" value="P:Mo-molybdopterin cofactor biosynthetic process"/>
    <property type="evidence" value="ECO:0007669"/>
    <property type="project" value="UniProtKB-KW"/>
</dbReference>
<dbReference type="PANTHER" id="PTHR22960">
    <property type="entry name" value="MOLYBDOPTERIN COFACTOR SYNTHESIS PROTEIN A"/>
    <property type="match status" value="1"/>
</dbReference>
<keyword evidence="2" id="KW-0501">Molybdenum cofactor biosynthesis</keyword>
<dbReference type="InterPro" id="IPR036522">
    <property type="entry name" value="MoaC_sf"/>
</dbReference>